<sequence length="229" mass="26403">MRKITIDELKAQEVFKTLKKETLDALVKNIVVTSVEKNSHVFRDKEKVDTVYIVLSGKFSLYKLGENSNKKIIYILGTGKILNDVILDNLAASINCEAFEAGELIAIKKSELLDIMSRDFELTKIIVNSLTIKVRRLYRQLKNTTPLKIEKRVAAKLWKLCKDYGVDYDEGSLIDMRITVTYLADMFGSQRETISRALKQLEELSLIEMRDKKIFIINKEKLLKYFKGL</sequence>
<feature type="domain" description="Cyclic nucleotide-binding" evidence="4">
    <location>
        <begin position="14"/>
        <end position="121"/>
    </location>
</feature>
<keyword evidence="3" id="KW-0804">Transcription</keyword>
<dbReference type="InterPro" id="IPR050397">
    <property type="entry name" value="Env_Response_Regulators"/>
</dbReference>
<protein>
    <submittedName>
        <fullName evidence="6">Crp/Fnr family transcriptional regulator</fullName>
    </submittedName>
</protein>
<evidence type="ECO:0000259" key="4">
    <source>
        <dbReference type="PROSITE" id="PS50042"/>
    </source>
</evidence>
<reference evidence="6" key="1">
    <citation type="submission" date="2021-01" db="EMBL/GenBank/DDBJ databases">
        <title>Genome public.</title>
        <authorList>
            <person name="Liu C."/>
            <person name="Sun Q."/>
        </authorList>
    </citation>
    <scope>NUCLEOTIDE SEQUENCE</scope>
    <source>
        <strain evidence="6">YIM B02565</strain>
    </source>
</reference>
<dbReference type="Gene3D" id="2.60.120.10">
    <property type="entry name" value="Jelly Rolls"/>
    <property type="match status" value="1"/>
</dbReference>
<dbReference type="Proteomes" id="UP000623681">
    <property type="component" value="Unassembled WGS sequence"/>
</dbReference>
<keyword evidence="2" id="KW-0238">DNA-binding</keyword>
<evidence type="ECO:0000313" key="6">
    <source>
        <dbReference type="EMBL" id="MBL4933769.1"/>
    </source>
</evidence>
<dbReference type="InterPro" id="IPR018490">
    <property type="entry name" value="cNMP-bd_dom_sf"/>
</dbReference>
<dbReference type="InterPro" id="IPR000595">
    <property type="entry name" value="cNMP-bd_dom"/>
</dbReference>
<evidence type="ECO:0000313" key="7">
    <source>
        <dbReference type="Proteomes" id="UP000623681"/>
    </source>
</evidence>
<dbReference type="PANTHER" id="PTHR24567">
    <property type="entry name" value="CRP FAMILY TRANSCRIPTIONAL REGULATORY PROTEIN"/>
    <property type="match status" value="1"/>
</dbReference>
<keyword evidence="1" id="KW-0805">Transcription regulation</keyword>
<dbReference type="SMART" id="SM00100">
    <property type="entry name" value="cNMP"/>
    <property type="match status" value="1"/>
</dbReference>
<dbReference type="CDD" id="cd00038">
    <property type="entry name" value="CAP_ED"/>
    <property type="match status" value="1"/>
</dbReference>
<feature type="domain" description="HTH crp-type" evidence="5">
    <location>
        <begin position="147"/>
        <end position="220"/>
    </location>
</feature>
<evidence type="ECO:0000256" key="3">
    <source>
        <dbReference type="ARBA" id="ARBA00023163"/>
    </source>
</evidence>
<evidence type="ECO:0000259" key="5">
    <source>
        <dbReference type="PROSITE" id="PS51063"/>
    </source>
</evidence>
<dbReference type="AlphaFoldDB" id="A0A937FI01"/>
<dbReference type="InterPro" id="IPR036388">
    <property type="entry name" value="WH-like_DNA-bd_sf"/>
</dbReference>
<dbReference type="GO" id="GO:0005829">
    <property type="term" value="C:cytosol"/>
    <property type="evidence" value="ECO:0007669"/>
    <property type="project" value="TreeGrafter"/>
</dbReference>
<dbReference type="SUPFAM" id="SSF51206">
    <property type="entry name" value="cAMP-binding domain-like"/>
    <property type="match status" value="1"/>
</dbReference>
<dbReference type="RefSeq" id="WP_202769212.1">
    <property type="nucleotide sequence ID" value="NZ_JAESWA010000027.1"/>
</dbReference>
<evidence type="ECO:0000256" key="2">
    <source>
        <dbReference type="ARBA" id="ARBA00023125"/>
    </source>
</evidence>
<comment type="caution">
    <text evidence="6">The sequence shown here is derived from an EMBL/GenBank/DDBJ whole genome shotgun (WGS) entry which is preliminary data.</text>
</comment>
<dbReference type="GO" id="GO:0003700">
    <property type="term" value="F:DNA-binding transcription factor activity"/>
    <property type="evidence" value="ECO:0007669"/>
    <property type="project" value="TreeGrafter"/>
</dbReference>
<dbReference type="PROSITE" id="PS50042">
    <property type="entry name" value="CNMP_BINDING_3"/>
    <property type="match status" value="1"/>
</dbReference>
<dbReference type="InterPro" id="IPR012318">
    <property type="entry name" value="HTH_CRP"/>
</dbReference>
<dbReference type="Pfam" id="PF13545">
    <property type="entry name" value="HTH_Crp_2"/>
    <property type="match status" value="1"/>
</dbReference>
<dbReference type="Pfam" id="PF00027">
    <property type="entry name" value="cNMP_binding"/>
    <property type="match status" value="1"/>
</dbReference>
<name>A0A937FI01_9CLOT</name>
<dbReference type="PANTHER" id="PTHR24567:SF74">
    <property type="entry name" value="HTH-TYPE TRANSCRIPTIONAL REGULATOR ARCR"/>
    <property type="match status" value="1"/>
</dbReference>
<gene>
    <name evidence="6" type="ORF">JK634_18460</name>
</gene>
<dbReference type="EMBL" id="JAESWA010000027">
    <property type="protein sequence ID" value="MBL4933769.1"/>
    <property type="molecule type" value="Genomic_DNA"/>
</dbReference>
<dbReference type="GO" id="GO:0003677">
    <property type="term" value="F:DNA binding"/>
    <property type="evidence" value="ECO:0007669"/>
    <property type="project" value="UniProtKB-KW"/>
</dbReference>
<dbReference type="Gene3D" id="1.10.10.10">
    <property type="entry name" value="Winged helix-like DNA-binding domain superfamily/Winged helix DNA-binding domain"/>
    <property type="match status" value="1"/>
</dbReference>
<proteinExistence type="predicted"/>
<dbReference type="InterPro" id="IPR014710">
    <property type="entry name" value="RmlC-like_jellyroll"/>
</dbReference>
<keyword evidence="7" id="KW-1185">Reference proteome</keyword>
<accession>A0A937FI01</accession>
<dbReference type="SUPFAM" id="SSF46785">
    <property type="entry name" value="Winged helix' DNA-binding domain"/>
    <property type="match status" value="1"/>
</dbReference>
<organism evidence="6 7">
    <name type="scientific">Clostridium paridis</name>
    <dbReference type="NCBI Taxonomy" id="2803863"/>
    <lineage>
        <taxon>Bacteria</taxon>
        <taxon>Bacillati</taxon>
        <taxon>Bacillota</taxon>
        <taxon>Clostridia</taxon>
        <taxon>Eubacteriales</taxon>
        <taxon>Clostridiaceae</taxon>
        <taxon>Clostridium</taxon>
    </lineage>
</organism>
<dbReference type="SMART" id="SM00419">
    <property type="entry name" value="HTH_CRP"/>
    <property type="match status" value="1"/>
</dbReference>
<evidence type="ECO:0000256" key="1">
    <source>
        <dbReference type="ARBA" id="ARBA00023015"/>
    </source>
</evidence>
<dbReference type="InterPro" id="IPR036390">
    <property type="entry name" value="WH_DNA-bd_sf"/>
</dbReference>
<dbReference type="PROSITE" id="PS51063">
    <property type="entry name" value="HTH_CRP_2"/>
    <property type="match status" value="1"/>
</dbReference>